<feature type="compositionally biased region" description="Polar residues" evidence="1">
    <location>
        <begin position="583"/>
        <end position="601"/>
    </location>
</feature>
<feature type="region of interest" description="Disordered" evidence="1">
    <location>
        <begin position="1089"/>
        <end position="1109"/>
    </location>
</feature>
<dbReference type="EMBL" id="CAJFCJ010000012">
    <property type="protein sequence ID" value="CAD5120115.1"/>
    <property type="molecule type" value="Genomic_DNA"/>
</dbReference>
<dbReference type="AlphaFoldDB" id="A0A7I8W020"/>
<dbReference type="Proteomes" id="UP000549394">
    <property type="component" value="Unassembled WGS sequence"/>
</dbReference>
<feature type="region of interest" description="Disordered" evidence="1">
    <location>
        <begin position="807"/>
        <end position="850"/>
    </location>
</feature>
<protein>
    <submittedName>
        <fullName evidence="2">DgyrCDS8692</fullName>
    </submittedName>
</protein>
<feature type="region of interest" description="Disordered" evidence="1">
    <location>
        <begin position="568"/>
        <end position="604"/>
    </location>
</feature>
<feature type="compositionally biased region" description="Polar residues" evidence="1">
    <location>
        <begin position="830"/>
        <end position="841"/>
    </location>
</feature>
<feature type="compositionally biased region" description="Basic and acidic residues" evidence="1">
    <location>
        <begin position="430"/>
        <end position="440"/>
    </location>
</feature>
<feature type="region of interest" description="Disordered" evidence="1">
    <location>
        <begin position="1"/>
        <end position="30"/>
    </location>
</feature>
<sequence>MRNKDEKGLAELKPISLTEEERRKYPIPPDGYVPNSAIRKAFSWNDISQLEKEDKSEIWQPPPLPPLSDFEKDYLRSKHVTIEKKTAAAKIVETAIAVEPIGRSNSEITTEDVDLDFADQDIIKNTPTPNLSKESTRVSVEKSTKYTREYDDEELEAIWKERRKKVLEERANRKKLPLYKPPSPRTLRLREIDRILEKYKGKNLTLPKVQLGDDLWGKGTKSGKRDSINEDKKSELPEIFQRILKERWFMRNVPNNPESIIRAMIEITRNCNDHSHKAICNYLIEINENFGYPPELLQLILTELTDQLNHPSHERKQNTIKVLEAFGMERKLALAEVLPKTPSSTNSNVSTEIPSKKTSQTLNSVDKNQSMDGKKSINSTDKTLKKGREIASSLKNDISLPKINNKKNGISLMQGTAEKKRLDPINADQENYKDSPTKLKDKNKRYNKKSSLVVSQENEAKHSLMNKKKEKKRKGWKKIKEILGNSTKLDEILESIDFKTGDEKILLEEILTKLSEGDEKNMDDLGLIEDMPELLKNPQQLQEVMEKIKERKSTKKIKNHKKDEDVLNDTLTTNSTDSSKSTFKLSNSTSQKNLHLNSREQNNNERDFYLSESSSDFNEGYSNSDDLPNLNFIESPNAHLTVDLKSVLSKSVYIDTQLDESYISQESIEITSESEDLELKRCKGTKSSKRTDRERYSVNSLSVKREKIISPESIILHNIDLHPLPEVGKFHRQTANIEEDIQHKGLTVSILSPPPTILCQENDQTKITSNCEKKSDNEPLKLNIKETIENERYITELTESNVLEETFQKESKTANSGSKKVKSKAEKRVNNTSTFNLSERQTPLDRDETSNSLNVLQVDITTTPMKNLTEEEKAAELPMLNNDEKIENSISPLKSEGINMSTPSPSVLHCYDTNLKTDYPQGFEVIKIHQILKCVILNSLIRIKIDIKDNTDHKIEDKVSIEERKDKMTNATKRIDQIYDNQIKPVDVFIETDWKKSLASLSNFKVIKSEVPPYKPRQITPREGELPDIKNADMGMRYLKKVEFENIQEVEVKKHVVESMPGRHGIHANTEEGTSKYGLLALHWRSGKVNQEGVSPRGPKGKVPSQLETSRKLEKKLPDLKEQQDSISLFDSIDFHLTQSNLLELEDPESKLPSIHNFPSSKAKNPDNWQNSNLPTSCTERKQKKIKLHHTKYSWDDTTPVIKRVKSFSQKDKHGYSHDCNYKKLLRKNMQAFISVRNE</sequence>
<keyword evidence="3" id="KW-1185">Reference proteome</keyword>
<evidence type="ECO:0000313" key="3">
    <source>
        <dbReference type="Proteomes" id="UP000549394"/>
    </source>
</evidence>
<evidence type="ECO:0000313" key="2">
    <source>
        <dbReference type="EMBL" id="CAD5120115.1"/>
    </source>
</evidence>
<feature type="region of interest" description="Disordered" evidence="1">
    <location>
        <begin position="338"/>
        <end position="384"/>
    </location>
</feature>
<feature type="compositionally biased region" description="Low complexity" evidence="1">
    <location>
        <begin position="568"/>
        <end position="582"/>
    </location>
</feature>
<feature type="compositionally biased region" description="Polar residues" evidence="1">
    <location>
        <begin position="341"/>
        <end position="381"/>
    </location>
</feature>
<feature type="compositionally biased region" description="Basic and acidic residues" evidence="1">
    <location>
        <begin position="1"/>
        <end position="10"/>
    </location>
</feature>
<proteinExistence type="predicted"/>
<name>A0A7I8W020_9ANNE</name>
<feature type="region of interest" description="Disordered" evidence="1">
    <location>
        <begin position="416"/>
        <end position="466"/>
    </location>
</feature>
<accession>A0A7I8W020</accession>
<evidence type="ECO:0000256" key="1">
    <source>
        <dbReference type="SAM" id="MobiDB-lite"/>
    </source>
</evidence>
<comment type="caution">
    <text evidence="2">The sequence shown here is derived from an EMBL/GenBank/DDBJ whole genome shotgun (WGS) entry which is preliminary data.</text>
</comment>
<gene>
    <name evidence="2" type="ORF">DGYR_LOCUS8249</name>
</gene>
<organism evidence="2 3">
    <name type="scientific">Dimorphilus gyrociliatus</name>
    <dbReference type="NCBI Taxonomy" id="2664684"/>
    <lineage>
        <taxon>Eukaryota</taxon>
        <taxon>Metazoa</taxon>
        <taxon>Spiralia</taxon>
        <taxon>Lophotrochozoa</taxon>
        <taxon>Annelida</taxon>
        <taxon>Polychaeta</taxon>
        <taxon>Polychaeta incertae sedis</taxon>
        <taxon>Dinophilidae</taxon>
        <taxon>Dimorphilus</taxon>
    </lineage>
</organism>
<reference evidence="2 3" key="1">
    <citation type="submission" date="2020-08" db="EMBL/GenBank/DDBJ databases">
        <authorList>
            <person name="Hejnol A."/>
        </authorList>
    </citation>
    <scope>NUCLEOTIDE SEQUENCE [LARGE SCALE GENOMIC DNA]</scope>
</reference>